<feature type="compositionally biased region" description="Acidic residues" evidence="7">
    <location>
        <begin position="504"/>
        <end position="516"/>
    </location>
</feature>
<dbReference type="InterPro" id="IPR009072">
    <property type="entry name" value="Histone-fold"/>
</dbReference>
<evidence type="ECO:0000313" key="10">
    <source>
        <dbReference type="Proteomes" id="UP000242146"/>
    </source>
</evidence>
<protein>
    <recommendedName>
        <fullName evidence="8">Bromo domain-containing protein</fullName>
    </recommendedName>
</protein>
<evidence type="ECO:0000259" key="8">
    <source>
        <dbReference type="PROSITE" id="PS50014"/>
    </source>
</evidence>
<dbReference type="AlphaFoldDB" id="A0A1X2GS07"/>
<dbReference type="GO" id="GO:0006357">
    <property type="term" value="P:regulation of transcription by RNA polymerase II"/>
    <property type="evidence" value="ECO:0007669"/>
    <property type="project" value="TreeGrafter"/>
</dbReference>
<keyword evidence="5" id="KW-0539">Nucleus</keyword>
<dbReference type="PANTHER" id="PTHR47343:SF1">
    <property type="entry name" value="TRANSCRIPTIONAL ACTIVATOR SPT7"/>
    <property type="match status" value="1"/>
</dbReference>
<keyword evidence="3 6" id="KW-0103">Bromodomain</keyword>
<evidence type="ECO:0000313" key="9">
    <source>
        <dbReference type="EMBL" id="ORX60257.1"/>
    </source>
</evidence>
<dbReference type="Gene3D" id="1.20.920.10">
    <property type="entry name" value="Bromodomain-like"/>
    <property type="match status" value="1"/>
</dbReference>
<reference evidence="9 10" key="1">
    <citation type="submission" date="2016-07" db="EMBL/GenBank/DDBJ databases">
        <title>Pervasive Adenine N6-methylation of Active Genes in Fungi.</title>
        <authorList>
            <consortium name="DOE Joint Genome Institute"/>
            <person name="Mondo S.J."/>
            <person name="Dannebaum R.O."/>
            <person name="Kuo R.C."/>
            <person name="Labutti K."/>
            <person name="Haridas S."/>
            <person name="Kuo A."/>
            <person name="Salamov A."/>
            <person name="Ahrendt S.R."/>
            <person name="Lipzen A."/>
            <person name="Sullivan W."/>
            <person name="Andreopoulos W.B."/>
            <person name="Clum A."/>
            <person name="Lindquist E."/>
            <person name="Daum C."/>
            <person name="Ramamoorthy G.K."/>
            <person name="Gryganskyi A."/>
            <person name="Culley D."/>
            <person name="Magnuson J.K."/>
            <person name="James T.Y."/>
            <person name="O'Malley M.A."/>
            <person name="Stajich J.E."/>
            <person name="Spatafora J.W."/>
            <person name="Visel A."/>
            <person name="Grigoriev I.V."/>
        </authorList>
    </citation>
    <scope>NUCLEOTIDE SEQUENCE [LARGE SCALE GENOMIC DNA]</scope>
    <source>
        <strain evidence="9 10">NRRL 3301</strain>
    </source>
</reference>
<proteinExistence type="predicted"/>
<comment type="caution">
    <text evidence="9">The sequence shown here is derived from an EMBL/GenBank/DDBJ whole genome shotgun (WGS) entry which is preliminary data.</text>
</comment>
<feature type="domain" description="Bromo" evidence="8">
    <location>
        <begin position="303"/>
        <end position="373"/>
    </location>
</feature>
<dbReference type="GO" id="GO:0046982">
    <property type="term" value="F:protein heterodimerization activity"/>
    <property type="evidence" value="ECO:0007669"/>
    <property type="project" value="InterPro"/>
</dbReference>
<dbReference type="GO" id="GO:0006325">
    <property type="term" value="P:chromatin organization"/>
    <property type="evidence" value="ECO:0007669"/>
    <property type="project" value="UniProtKB-ARBA"/>
</dbReference>
<evidence type="ECO:0000256" key="7">
    <source>
        <dbReference type="SAM" id="MobiDB-lite"/>
    </source>
</evidence>
<dbReference type="Proteomes" id="UP000242146">
    <property type="component" value="Unassembled WGS sequence"/>
</dbReference>
<comment type="subcellular location">
    <subcellularLocation>
        <location evidence="1">Nucleus</location>
    </subcellularLocation>
</comment>
<dbReference type="SUPFAM" id="SSF47370">
    <property type="entry name" value="Bromodomain"/>
    <property type="match status" value="1"/>
</dbReference>
<dbReference type="EMBL" id="MCGT01000004">
    <property type="protein sequence ID" value="ORX60257.1"/>
    <property type="molecule type" value="Genomic_DNA"/>
</dbReference>
<gene>
    <name evidence="9" type="ORF">DM01DRAFT_1380641</name>
</gene>
<dbReference type="CDD" id="cd22249">
    <property type="entry name" value="UDM1_RNF168_RNF169-like"/>
    <property type="match status" value="1"/>
</dbReference>
<dbReference type="Pfam" id="PF00439">
    <property type="entry name" value="Bromodomain"/>
    <property type="match status" value="1"/>
</dbReference>
<feature type="region of interest" description="Disordered" evidence="7">
    <location>
        <begin position="1045"/>
        <end position="1147"/>
    </location>
</feature>
<sequence>MLSYLQSDHWPQLSFLLAKDILDKKLHTTYLTPSETDCFEQATSTLAQWIAFINPTPSPDSPTPLSELDTSSFRIRSLLFELFIPHLFHTNRPCCQHLQLDLHQLAERAQTIASPAPADIDKAKKEFDLQRQDQIKQLQDQQSHHATDIPNDHATPEHQAMSNGLTRENGDDIPDKQPISAMADTDKIPLLDIYHTFETDEAVMIDQQKLKEYEAQAALNEEEEKEKSEDHSLSMFNADGNFTLKYLLKGIAAKRDTNAISDHELQDLLSDFKPHRSKWANDEKQGQEELYEAMEKVLVDLKNYTQHSTPFLNKVSKRDAPDYFDIINRPMDLGTVTKKLKNFEYKSKNQFSDDLYLIYENCLAYNTNPSSEYRKHATAMRRKTDKILIRVPNIIIKDKSDGGLEEEEDEVSDDEQEDKGRVSGKALGKHKQPMKQIKKDETPVDSLDRFSRERSMTRGSSAAPTDSVAGDTDRDMSPAVYDTHITYGGKHVKGQGHPLSGSGDLDDDDDDDDNKEDLDLTELREQVWREVTKKTRAERAREMLDLVHEPFGDQHALVRSAFDMERFAMIEHNHDKTDLVRKLIRCPNKNLIQWTDRRRPADASLYDDDVDLDSSDDEILDAFFSRKIAKPKHAYEDDASRADLFLPEYNVTAGFPEMAPYLNEEYKRRRTLPPRLARRASMDSSIEDLAHLLDDRGYTDVSVGVYPSTLFPDHGLNVYMDRNIQCLLQIRRVYAKCKMVRNNPSLSSMTAEMMIDSPETAPIGSPLPVDHKYLSVSDADLSPLPSTTTTLVEPLPSAELPVLIVNEASARNLFELVTTKVLAHAGFEGAQASALQVLNDVAVDYISNLGKMLRSYFDSYSKKMSSEEIIMHTLYESGVTHLNQLDSYIHDDVRRYGHRLDDVYRRLQASYQDLVTGSPEENPAVDEDAIFQEVDTFVTGLFGEDFGDDYLGFKDLGLDQELGVNATSIPARLWFGKTKDKMTNMSPTNKEPQYKYTPRPPFTPVTSTKQVIGLLHPYFEKKLSEDDRLVEDEFNAMIGYRRTRYPPLHQSSTGGNRKKQKDYSSSSGDKKGKRKRVTEEVLAERAEKRRLKLEEKAQKIAEREQKRRMREEERLAKQEAKERKAQARKLSKQSSLSATSPTVMADD</sequence>
<dbReference type="GO" id="GO:0000124">
    <property type="term" value="C:SAGA complex"/>
    <property type="evidence" value="ECO:0007669"/>
    <property type="project" value="InterPro"/>
</dbReference>
<dbReference type="STRING" id="101127.A0A1X2GS07"/>
<feature type="compositionally biased region" description="Polar residues" evidence="7">
    <location>
        <begin position="1132"/>
        <end position="1147"/>
    </location>
</feature>
<accession>A0A1X2GS07</accession>
<dbReference type="Gene3D" id="1.10.20.10">
    <property type="entry name" value="Histone, subunit A"/>
    <property type="match status" value="1"/>
</dbReference>
<feature type="region of interest" description="Disordered" evidence="7">
    <location>
        <begin position="136"/>
        <end position="181"/>
    </location>
</feature>
<feature type="compositionally biased region" description="Basic and acidic residues" evidence="7">
    <location>
        <begin position="437"/>
        <end position="456"/>
    </location>
</feature>
<organism evidence="9 10">
    <name type="scientific">Hesseltinella vesiculosa</name>
    <dbReference type="NCBI Taxonomy" id="101127"/>
    <lineage>
        <taxon>Eukaryota</taxon>
        <taxon>Fungi</taxon>
        <taxon>Fungi incertae sedis</taxon>
        <taxon>Mucoromycota</taxon>
        <taxon>Mucoromycotina</taxon>
        <taxon>Mucoromycetes</taxon>
        <taxon>Mucorales</taxon>
        <taxon>Cunninghamellaceae</taxon>
        <taxon>Hesseltinella</taxon>
    </lineage>
</organism>
<name>A0A1X2GS07_9FUNG</name>
<keyword evidence="4" id="KW-0804">Transcription</keyword>
<evidence type="ECO:0000256" key="4">
    <source>
        <dbReference type="ARBA" id="ARBA00023163"/>
    </source>
</evidence>
<dbReference type="GO" id="GO:0005198">
    <property type="term" value="F:structural molecule activity"/>
    <property type="evidence" value="ECO:0007669"/>
    <property type="project" value="TreeGrafter"/>
</dbReference>
<dbReference type="PROSITE" id="PS00633">
    <property type="entry name" value="BROMODOMAIN_1"/>
    <property type="match status" value="1"/>
</dbReference>
<dbReference type="PANTHER" id="PTHR47343">
    <property type="entry name" value="TRANSCRIPTIONAL ACTIVATOR SPT7"/>
    <property type="match status" value="1"/>
</dbReference>
<dbReference type="SMART" id="SM00297">
    <property type="entry name" value="BROMO"/>
    <property type="match status" value="1"/>
</dbReference>
<dbReference type="GO" id="GO:0046695">
    <property type="term" value="C:SLIK (SAGA-like) complex"/>
    <property type="evidence" value="ECO:0007669"/>
    <property type="project" value="InterPro"/>
</dbReference>
<dbReference type="OrthoDB" id="21449at2759"/>
<keyword evidence="10" id="KW-1185">Reference proteome</keyword>
<dbReference type="InterPro" id="IPR037782">
    <property type="entry name" value="Spt7"/>
</dbReference>
<dbReference type="GO" id="GO:0005634">
    <property type="term" value="C:nucleus"/>
    <property type="evidence" value="ECO:0007669"/>
    <property type="project" value="UniProtKB-SubCell"/>
</dbReference>
<evidence type="ECO:0000256" key="5">
    <source>
        <dbReference type="ARBA" id="ARBA00023242"/>
    </source>
</evidence>
<dbReference type="InterPro" id="IPR018359">
    <property type="entry name" value="Bromodomain_CS"/>
</dbReference>
<feature type="compositionally biased region" description="Basic and acidic residues" evidence="7">
    <location>
        <begin position="142"/>
        <end position="156"/>
    </location>
</feature>
<evidence type="ECO:0000256" key="3">
    <source>
        <dbReference type="ARBA" id="ARBA00023117"/>
    </source>
</evidence>
<dbReference type="PROSITE" id="PS50014">
    <property type="entry name" value="BROMODOMAIN_2"/>
    <property type="match status" value="1"/>
</dbReference>
<evidence type="ECO:0000256" key="2">
    <source>
        <dbReference type="ARBA" id="ARBA00023015"/>
    </source>
</evidence>
<keyword evidence="2" id="KW-0805">Transcription regulation</keyword>
<dbReference type="PRINTS" id="PR00503">
    <property type="entry name" value="BROMODOMAIN"/>
</dbReference>
<feature type="region of interest" description="Disordered" evidence="7">
    <location>
        <begin position="983"/>
        <end position="1002"/>
    </location>
</feature>
<dbReference type="CDD" id="cd22927">
    <property type="entry name" value="HFD_SPT7"/>
    <property type="match status" value="1"/>
</dbReference>
<dbReference type="Pfam" id="PF07524">
    <property type="entry name" value="Bromo_TP"/>
    <property type="match status" value="1"/>
</dbReference>
<dbReference type="InterPro" id="IPR001487">
    <property type="entry name" value="Bromodomain"/>
</dbReference>
<evidence type="ECO:0000256" key="6">
    <source>
        <dbReference type="PROSITE-ProRule" id="PRU00035"/>
    </source>
</evidence>
<feature type="compositionally biased region" description="Basic and acidic residues" evidence="7">
    <location>
        <begin position="1077"/>
        <end position="1125"/>
    </location>
</feature>
<evidence type="ECO:0000256" key="1">
    <source>
        <dbReference type="ARBA" id="ARBA00004123"/>
    </source>
</evidence>
<dbReference type="InterPro" id="IPR036427">
    <property type="entry name" value="Bromodomain-like_sf"/>
</dbReference>
<feature type="compositionally biased region" description="Acidic residues" evidence="7">
    <location>
        <begin position="403"/>
        <end position="417"/>
    </location>
</feature>
<dbReference type="SMART" id="SM00576">
    <property type="entry name" value="BTP"/>
    <property type="match status" value="1"/>
</dbReference>
<dbReference type="InterPro" id="IPR006565">
    <property type="entry name" value="BTP"/>
</dbReference>
<feature type="region of interest" description="Disordered" evidence="7">
    <location>
        <begin position="400"/>
        <end position="518"/>
    </location>
</feature>